<dbReference type="Pfam" id="PF00959">
    <property type="entry name" value="Phage_lysozyme"/>
    <property type="match status" value="1"/>
</dbReference>
<dbReference type="EMBL" id="MN990732">
    <property type="protein sequence ID" value="QIM10780.1"/>
    <property type="molecule type" value="Genomic_DNA"/>
</dbReference>
<keyword evidence="3" id="KW-0378">Hydrolase</keyword>
<evidence type="ECO:0000256" key="1">
    <source>
        <dbReference type="ARBA" id="ARBA00022529"/>
    </source>
</evidence>
<dbReference type="GO" id="GO:0016998">
    <property type="term" value="P:cell wall macromolecule catabolic process"/>
    <property type="evidence" value="ECO:0007669"/>
    <property type="project" value="InterPro"/>
</dbReference>
<dbReference type="AlphaFoldDB" id="A0A6G8F3A7"/>
<dbReference type="EC" id="3.2.1.17" evidence="3"/>
<dbReference type="GO" id="GO:0042742">
    <property type="term" value="P:defense response to bacterium"/>
    <property type="evidence" value="ECO:0007669"/>
    <property type="project" value="UniProtKB-KW"/>
</dbReference>
<feature type="chain" id="PRO_5026256765" description="Lysozyme" evidence="4">
    <location>
        <begin position="19"/>
        <end position="270"/>
    </location>
</feature>
<keyword evidence="3" id="KW-0326">Glycosidase</keyword>
<dbReference type="PROSITE" id="PS51257">
    <property type="entry name" value="PROKAR_LIPOPROTEIN"/>
    <property type="match status" value="1"/>
</dbReference>
<evidence type="ECO:0000256" key="4">
    <source>
        <dbReference type="SAM" id="SignalP"/>
    </source>
</evidence>
<dbReference type="GO" id="GO:0003796">
    <property type="term" value="F:lysozyme activity"/>
    <property type="evidence" value="ECO:0007669"/>
    <property type="project" value="UniProtKB-EC"/>
</dbReference>
<accession>A0A6G8F3A7</accession>
<keyword evidence="2 3" id="KW-0081">Bacteriolytic enzyme</keyword>
<organism evidence="5">
    <name type="scientific">uncultured Alphaproteobacteria bacterium</name>
    <dbReference type="NCBI Taxonomy" id="91750"/>
    <lineage>
        <taxon>Bacteria</taxon>
        <taxon>Pseudomonadati</taxon>
        <taxon>Pseudomonadota</taxon>
        <taxon>Alphaproteobacteria</taxon>
        <taxon>environmental samples</taxon>
    </lineage>
</organism>
<keyword evidence="1 3" id="KW-0929">Antimicrobial</keyword>
<dbReference type="GO" id="GO:0031640">
    <property type="term" value="P:killing of cells of another organism"/>
    <property type="evidence" value="ECO:0007669"/>
    <property type="project" value="UniProtKB-KW"/>
</dbReference>
<gene>
    <name evidence="5" type="ORF">PlAlph_6720</name>
</gene>
<proteinExistence type="inferred from homology"/>
<dbReference type="Gene3D" id="1.10.530.40">
    <property type="match status" value="1"/>
</dbReference>
<dbReference type="InterPro" id="IPR023347">
    <property type="entry name" value="Lysozyme_dom_sf"/>
</dbReference>
<evidence type="ECO:0000256" key="2">
    <source>
        <dbReference type="ARBA" id="ARBA00022638"/>
    </source>
</evidence>
<reference evidence="5" key="1">
    <citation type="journal article" date="2020" name="J. ISSAAS">
        <title>Lactobacilli and other gastrointestinal microbiota of Peromyscus leucopus, reservoir host for agents of Lyme disease and other zoonoses in North America.</title>
        <authorList>
            <person name="Milovic A."/>
            <person name="Bassam K."/>
            <person name="Shao H."/>
            <person name="Chatzistamou I."/>
            <person name="Tufts D.M."/>
            <person name="Diuk-Wasser M."/>
            <person name="Barbour A.G."/>
        </authorList>
    </citation>
    <scope>NUCLEOTIDE SEQUENCE</scope>
    <source>
        <strain evidence="5">LL90</strain>
    </source>
</reference>
<comment type="similarity">
    <text evidence="3">Belongs to the glycosyl hydrolase 24 family.</text>
</comment>
<keyword evidence="4" id="KW-0732">Signal</keyword>
<evidence type="ECO:0000313" key="5">
    <source>
        <dbReference type="EMBL" id="QIM10780.1"/>
    </source>
</evidence>
<dbReference type="GO" id="GO:0009253">
    <property type="term" value="P:peptidoglycan catabolic process"/>
    <property type="evidence" value="ECO:0007669"/>
    <property type="project" value="InterPro"/>
</dbReference>
<protein>
    <recommendedName>
        <fullName evidence="3">Lysozyme</fullName>
        <ecNumber evidence="3">3.2.1.17</ecNumber>
    </recommendedName>
</protein>
<dbReference type="InterPro" id="IPR002196">
    <property type="entry name" value="Glyco_hydro_24"/>
</dbReference>
<name>A0A6G8F3A7_9PROT</name>
<sequence length="270" mass="31026">MKRKSIIFALAVMLFAFASCNKNSNETFSEDSAAYNEQRASELSEEIFRFIALIEGDKGEGKPYYCGARWMVWYGVTVKPDGSLIKKNDAPVSKVVGKEWCLYHIQNRLVPFFKYFDKHRLSDEQIIGCALFMYNVGGESVTGYNLKGEKVGEQSRFLQAVNAGEKDEYCVNCMTRYRKSGGKRANGLLKRHWVQGAAYLGILTPENILGLRPEQFYKTKNFGNYYWLDRKRNMIEKDGLYQLRYDSVTVNTFFNMNLADDGQKSVELII</sequence>
<dbReference type="SUPFAM" id="SSF53955">
    <property type="entry name" value="Lysozyme-like"/>
    <property type="match status" value="1"/>
</dbReference>
<dbReference type="InterPro" id="IPR023346">
    <property type="entry name" value="Lysozyme-like_dom_sf"/>
</dbReference>
<comment type="catalytic activity">
    <reaction evidence="3">
        <text>Hydrolysis of (1-&gt;4)-beta-linkages between N-acetylmuramic acid and N-acetyl-D-glucosamine residues in a peptidoglycan and between N-acetyl-D-glucosamine residues in chitodextrins.</text>
        <dbReference type="EC" id="3.2.1.17"/>
    </reaction>
</comment>
<evidence type="ECO:0000256" key="3">
    <source>
        <dbReference type="RuleBase" id="RU003788"/>
    </source>
</evidence>
<feature type="signal peptide" evidence="4">
    <location>
        <begin position="1"/>
        <end position="18"/>
    </location>
</feature>